<dbReference type="AlphaFoldDB" id="A0A1V9EI63"/>
<dbReference type="OrthoDB" id="9792992at2"/>
<comment type="caution">
    <text evidence="2">The sequence shown here is derived from an EMBL/GenBank/DDBJ whole genome shotgun (WGS) entry which is preliminary data.</text>
</comment>
<evidence type="ECO:0000313" key="2">
    <source>
        <dbReference type="EMBL" id="OQP45828.1"/>
    </source>
</evidence>
<feature type="domain" description="Signal transduction histidine kinase internal region" evidence="1">
    <location>
        <begin position="41"/>
        <end position="120"/>
    </location>
</feature>
<dbReference type="GO" id="GO:0000155">
    <property type="term" value="F:phosphorelay sensor kinase activity"/>
    <property type="evidence" value="ECO:0007669"/>
    <property type="project" value="InterPro"/>
</dbReference>
<keyword evidence="3" id="KW-1185">Reference proteome</keyword>
<sequence length="247" mass="28335">MMAGLRGAITIGGIAASIKLMKLWYVKEQRNLQLQKENAEAQLQLLKAQVHPHFLFNTLNNIYSHTQNTAPVASQLVMGLSDMLRFMLYECNHSQVPLSKELKMIRDYISLEQIRYDDHLDVHIDLPGNTDNLAIAPLLLLPLVENCFKHGTSHMIEQPWLSLHVTLEKDRMNVKLMNGKTNEVINNKYKGIGIVNVRKRLDLLYPGKHELTITDEEEVFIVNLWLQLEKLPLTKKETGSFKLAYHG</sequence>
<proteinExistence type="predicted"/>
<evidence type="ECO:0000313" key="3">
    <source>
        <dbReference type="Proteomes" id="UP000192276"/>
    </source>
</evidence>
<dbReference type="PANTHER" id="PTHR34220:SF7">
    <property type="entry name" value="SENSOR HISTIDINE KINASE YPDA"/>
    <property type="match status" value="1"/>
</dbReference>
<dbReference type="GO" id="GO:0016020">
    <property type="term" value="C:membrane"/>
    <property type="evidence" value="ECO:0007669"/>
    <property type="project" value="InterPro"/>
</dbReference>
<dbReference type="EMBL" id="LWBP01000254">
    <property type="protein sequence ID" value="OQP45828.1"/>
    <property type="molecule type" value="Genomic_DNA"/>
</dbReference>
<accession>A0A1V9EI63</accession>
<name>A0A1V9EI63_9BACT</name>
<gene>
    <name evidence="2" type="ORF">A4R26_08995</name>
</gene>
<protein>
    <submittedName>
        <fullName evidence="2">Two-component system sensor protein</fullName>
    </submittedName>
</protein>
<dbReference type="PANTHER" id="PTHR34220">
    <property type="entry name" value="SENSOR HISTIDINE KINASE YPDA"/>
    <property type="match status" value="1"/>
</dbReference>
<dbReference type="InterPro" id="IPR050640">
    <property type="entry name" value="Bact_2-comp_sensor_kinase"/>
</dbReference>
<dbReference type="Proteomes" id="UP000192276">
    <property type="component" value="Unassembled WGS sequence"/>
</dbReference>
<dbReference type="STRING" id="550983.A4R26_08995"/>
<dbReference type="Pfam" id="PF06580">
    <property type="entry name" value="His_kinase"/>
    <property type="match status" value="1"/>
</dbReference>
<evidence type="ECO:0000259" key="1">
    <source>
        <dbReference type="Pfam" id="PF06580"/>
    </source>
</evidence>
<dbReference type="InterPro" id="IPR010559">
    <property type="entry name" value="Sig_transdc_His_kin_internal"/>
</dbReference>
<organism evidence="2 3">
    <name type="scientific">Niastella populi</name>
    <dbReference type="NCBI Taxonomy" id="550983"/>
    <lineage>
        <taxon>Bacteria</taxon>
        <taxon>Pseudomonadati</taxon>
        <taxon>Bacteroidota</taxon>
        <taxon>Chitinophagia</taxon>
        <taxon>Chitinophagales</taxon>
        <taxon>Chitinophagaceae</taxon>
        <taxon>Niastella</taxon>
    </lineage>
</organism>
<reference evidence="3" key="1">
    <citation type="submission" date="2016-04" db="EMBL/GenBank/DDBJ databases">
        <authorList>
            <person name="Chen L."/>
            <person name="Zhuang W."/>
            <person name="Wang G."/>
        </authorList>
    </citation>
    <scope>NUCLEOTIDE SEQUENCE [LARGE SCALE GENOMIC DNA]</scope>
    <source>
        <strain evidence="3">208</strain>
    </source>
</reference>